<organism evidence="2 3">
    <name type="scientific">Pseudoalteromonas holothuriae</name>
    <dbReference type="NCBI Taxonomy" id="2963714"/>
    <lineage>
        <taxon>Bacteria</taxon>
        <taxon>Pseudomonadati</taxon>
        <taxon>Pseudomonadota</taxon>
        <taxon>Gammaproteobacteria</taxon>
        <taxon>Alteromonadales</taxon>
        <taxon>Pseudoalteromonadaceae</taxon>
        <taxon>Pseudoalteromonas</taxon>
    </lineage>
</organism>
<dbReference type="Proteomes" id="UP001152485">
    <property type="component" value="Unassembled WGS sequence"/>
</dbReference>
<dbReference type="RefSeq" id="WP_261592536.1">
    <property type="nucleotide sequence ID" value="NZ_CAMAPD010000005.1"/>
</dbReference>
<evidence type="ECO:0000313" key="2">
    <source>
        <dbReference type="EMBL" id="CAH9056003.1"/>
    </source>
</evidence>
<keyword evidence="1" id="KW-0812">Transmembrane</keyword>
<keyword evidence="1" id="KW-0472">Membrane</keyword>
<sequence length="99" mass="11596">MNWQQVDNSKILLSYLAAGLYLFINNTINALSVWSEHTRDTKPSIALWDPFVWEYTSALGALLLLPLLFMFFKRFALRFEKINQQLVVHLFGSLLFAKW</sequence>
<accession>A0ABM9GGF2</accession>
<evidence type="ECO:0000313" key="3">
    <source>
        <dbReference type="Proteomes" id="UP001152485"/>
    </source>
</evidence>
<evidence type="ECO:0000256" key="1">
    <source>
        <dbReference type="SAM" id="Phobius"/>
    </source>
</evidence>
<reference evidence="2 3" key="1">
    <citation type="submission" date="2022-07" db="EMBL/GenBank/DDBJ databases">
        <authorList>
            <person name="Criscuolo A."/>
        </authorList>
    </citation>
    <scope>NUCLEOTIDE SEQUENCE [LARGE SCALE GENOMIC DNA]</scope>
    <source>
        <strain evidence="3">CIP 111951</strain>
    </source>
</reference>
<feature type="transmembrane region" description="Helical" evidence="1">
    <location>
        <begin position="12"/>
        <end position="32"/>
    </location>
</feature>
<proteinExistence type="predicted"/>
<gene>
    <name evidence="2" type="ORF">PSECIP111951_01368</name>
</gene>
<dbReference type="EMBL" id="CAMAPD010000005">
    <property type="protein sequence ID" value="CAH9056003.1"/>
    <property type="molecule type" value="Genomic_DNA"/>
</dbReference>
<keyword evidence="1" id="KW-1133">Transmembrane helix</keyword>
<comment type="caution">
    <text evidence="2">The sequence shown here is derived from an EMBL/GenBank/DDBJ whole genome shotgun (WGS) entry which is preliminary data.</text>
</comment>
<protein>
    <submittedName>
        <fullName evidence="2">Uncharacterized protein</fullName>
    </submittedName>
</protein>
<feature type="transmembrane region" description="Helical" evidence="1">
    <location>
        <begin position="52"/>
        <end position="72"/>
    </location>
</feature>
<name>A0ABM9GGF2_9GAMM</name>